<proteinExistence type="predicted"/>
<dbReference type="GO" id="GO:0004312">
    <property type="term" value="F:fatty acid synthase activity"/>
    <property type="evidence" value="ECO:0007669"/>
    <property type="project" value="TreeGrafter"/>
</dbReference>
<dbReference type="EMBL" id="CABFNP030001291">
    <property type="protein sequence ID" value="CAI6097412.1"/>
    <property type="molecule type" value="Genomic_DNA"/>
</dbReference>
<dbReference type="PANTHER" id="PTHR43775">
    <property type="entry name" value="FATTY ACID SYNTHASE"/>
    <property type="match status" value="1"/>
</dbReference>
<keyword evidence="1" id="KW-0596">Phosphopantetheine</keyword>
<evidence type="ECO:0000313" key="4">
    <source>
        <dbReference type="EMBL" id="CAI6097412.1"/>
    </source>
</evidence>
<dbReference type="Proteomes" id="UP001160390">
    <property type="component" value="Unassembled WGS sequence"/>
</dbReference>
<dbReference type="GO" id="GO:0044550">
    <property type="term" value="P:secondary metabolite biosynthetic process"/>
    <property type="evidence" value="ECO:0007669"/>
    <property type="project" value="TreeGrafter"/>
</dbReference>
<evidence type="ECO:0000256" key="2">
    <source>
        <dbReference type="ARBA" id="ARBA00022553"/>
    </source>
</evidence>
<dbReference type="Gene3D" id="3.40.47.10">
    <property type="match status" value="1"/>
</dbReference>
<feature type="domain" description="Beta-ketoacyl synthase-like N-terminal" evidence="3">
    <location>
        <begin position="20"/>
        <end position="148"/>
    </location>
</feature>
<dbReference type="PANTHER" id="PTHR43775:SF29">
    <property type="entry name" value="ASPERFURANONE POLYKETIDE SYNTHASE AFOG-RELATED"/>
    <property type="match status" value="1"/>
</dbReference>
<evidence type="ECO:0000313" key="5">
    <source>
        <dbReference type="Proteomes" id="UP001160390"/>
    </source>
</evidence>
<protein>
    <recommendedName>
        <fullName evidence="3">Beta-ketoacyl synthase-like N-terminal domain-containing protein</fullName>
    </recommendedName>
</protein>
<reference evidence="4" key="1">
    <citation type="submission" date="2023-01" db="EMBL/GenBank/DDBJ databases">
        <authorList>
            <person name="Piombo E."/>
        </authorList>
    </citation>
    <scope>NUCLEOTIDE SEQUENCE</scope>
</reference>
<comment type="caution">
    <text evidence="4">The sequence shown here is derived from an EMBL/GenBank/DDBJ whole genome shotgun (WGS) entry which is preliminary data.</text>
</comment>
<accession>A0AA35Q9A3</accession>
<evidence type="ECO:0000256" key="1">
    <source>
        <dbReference type="ARBA" id="ARBA00022450"/>
    </source>
</evidence>
<dbReference type="InterPro" id="IPR050091">
    <property type="entry name" value="PKS_NRPS_Biosynth_Enz"/>
</dbReference>
<dbReference type="GO" id="GO:0006633">
    <property type="term" value="P:fatty acid biosynthetic process"/>
    <property type="evidence" value="ECO:0007669"/>
    <property type="project" value="TreeGrafter"/>
</dbReference>
<dbReference type="AlphaFoldDB" id="A0AA35Q9A3"/>
<dbReference type="InterPro" id="IPR014030">
    <property type="entry name" value="Ketoacyl_synth_N"/>
</dbReference>
<gene>
    <name evidence="4" type="ORF">CCHLO57077_00014536</name>
</gene>
<feature type="non-terminal residue" evidence="4">
    <location>
        <position position="1"/>
    </location>
</feature>
<evidence type="ECO:0000259" key="3">
    <source>
        <dbReference type="Pfam" id="PF00109"/>
    </source>
</evidence>
<dbReference type="InterPro" id="IPR016039">
    <property type="entry name" value="Thiolase-like"/>
</dbReference>
<sequence>SLLWILSSITPRQPNADRPMEPIAIVGLAFRLPDGVEDDLSFWDMLENRRNVMQEWPESRANIGTFYKPGSGIKNTASPIKSCLNQLYSRGGYFMKGDPAAFDAPFFSITAQGMQGSSVIRYAEAAAMDPQQRWLLETSYRALENGMWSSNL</sequence>
<name>A0AA35Q9A3_9HYPO</name>
<dbReference type="SUPFAM" id="SSF53901">
    <property type="entry name" value="Thiolase-like"/>
    <property type="match status" value="1"/>
</dbReference>
<keyword evidence="2" id="KW-0597">Phosphoprotein</keyword>
<keyword evidence="5" id="KW-1185">Reference proteome</keyword>
<organism evidence="4 5">
    <name type="scientific">Clonostachys chloroleuca</name>
    <dbReference type="NCBI Taxonomy" id="1926264"/>
    <lineage>
        <taxon>Eukaryota</taxon>
        <taxon>Fungi</taxon>
        <taxon>Dikarya</taxon>
        <taxon>Ascomycota</taxon>
        <taxon>Pezizomycotina</taxon>
        <taxon>Sordariomycetes</taxon>
        <taxon>Hypocreomycetidae</taxon>
        <taxon>Hypocreales</taxon>
        <taxon>Bionectriaceae</taxon>
        <taxon>Clonostachys</taxon>
    </lineage>
</organism>
<dbReference type="Pfam" id="PF00109">
    <property type="entry name" value="ketoacyl-synt"/>
    <property type="match status" value="1"/>
</dbReference>